<reference evidence="3" key="2">
    <citation type="submission" date="2023-05" db="EMBL/GenBank/DDBJ databases">
        <authorList>
            <consortium name="Lawrence Berkeley National Laboratory"/>
            <person name="Steindorff A."/>
            <person name="Hensen N."/>
            <person name="Bonometti L."/>
            <person name="Westerberg I."/>
            <person name="Brannstrom I.O."/>
            <person name="Guillou S."/>
            <person name="Cros-Aarteil S."/>
            <person name="Calhoun S."/>
            <person name="Haridas S."/>
            <person name="Kuo A."/>
            <person name="Mondo S."/>
            <person name="Pangilinan J."/>
            <person name="Riley R."/>
            <person name="Labutti K."/>
            <person name="Andreopoulos B."/>
            <person name="Lipzen A."/>
            <person name="Chen C."/>
            <person name="Yanf M."/>
            <person name="Daum C."/>
            <person name="Ng V."/>
            <person name="Clum A."/>
            <person name="Ohm R."/>
            <person name="Martin F."/>
            <person name="Silar P."/>
            <person name="Natvig D."/>
            <person name="Lalanne C."/>
            <person name="Gautier V."/>
            <person name="Ament-Velasquez S.L."/>
            <person name="Kruys A."/>
            <person name="Hutchinson M.I."/>
            <person name="Powell A.J."/>
            <person name="Barry K."/>
            <person name="Miller A.N."/>
            <person name="Grigoriev I.V."/>
            <person name="Debuchy R."/>
            <person name="Gladieux P."/>
            <person name="Thoren M.H."/>
            <person name="Johannesson H."/>
        </authorList>
    </citation>
    <scope>NUCLEOTIDE SEQUENCE</scope>
    <source>
        <strain evidence="3">CBS 892.96</strain>
    </source>
</reference>
<protein>
    <recommendedName>
        <fullName evidence="2">Heterokaryon incompatibility domain-containing protein</fullName>
    </recommendedName>
</protein>
<comment type="caution">
    <text evidence="3">The sequence shown here is derived from an EMBL/GenBank/DDBJ whole genome shotgun (WGS) entry which is preliminary data.</text>
</comment>
<dbReference type="Proteomes" id="UP001302321">
    <property type="component" value="Unassembled WGS sequence"/>
</dbReference>
<dbReference type="Pfam" id="PF06985">
    <property type="entry name" value="HET"/>
    <property type="match status" value="1"/>
</dbReference>
<dbReference type="EMBL" id="MU866125">
    <property type="protein sequence ID" value="KAK4179013.1"/>
    <property type="molecule type" value="Genomic_DNA"/>
</dbReference>
<sequence length="1239" mass="138443">MDFLPHPVAGVEPLDIPFVADTPFVFGTDFWDFPKLHGFGDQWASLPAPRLASLAQSWLYFGTIAEFLGRPIDYREFQVSRSVSARPLIPLLNEWLTSHAIPPKDSTKQQQQQQQQQQPGESDEAGPVSREARKRLIYEHAKFLDAVVDLAEDFDRVSQSHVKPIPIIVLSIKVLCTTLRSVLWDLVQVDAEDMPLPWPKHEKVATLDSKGNPDISPSAQLMLDVLRLRGWCPFYARKVLTSYNYAVAYYFTRLFRLFSTEVSHDGCSFDECVASNADIFSYVPKHIRYGCQCQPMSVGMDQVRAIIEDGGVPLVRLRGSLQRGIGLEVVRMTARTRYVVISHVWSDGIGNANANAMPECQLRRVFGYLSKLKALKEGEDAGAEFNLLSSVDTGFQTATRRKPKYFWIDALCMPPVNTNLLRMRAISKLPAVYQAADRILVLDPNLERISIANSDTLEQCARLSVSPWIGRSWTFQEAALGSVIEVQCADGTFNALSPRLKQPTAVPPPQCQQKSRLSELVGVPVRWVKRRIPGQSNHEPLQLINSGSTAGMGMDISLAMVASLTRCLNHEFRSSFANGVKPVKATYGRETLAPDFCTLFVQVWNELSERATTVPGDKHLIIANLLGFNTEPLMRLNKSAERMACILRSMDGVPMSLFFNMSGPRQKPSKNHRDRWVPLYPAKQKLTFGSTFTNLRNVKNDLYLPNNTVSRTKVAVLVCTGPPDPFSSCTFTVHDTVTGEQYSVEVHREDGETDAFATPEIGPYCIAIQLDNPIITKQDNDIASLAARPPQAYPGALFRVRRVVTRVKKLYYHALEATYEKSFELVEEDTYDHGKAHDTSKRATEYSDGDLATAFQRHPRGLLRTVYDCPLTISRLPPLTTPVSPSFRRNKEGEESNHPTPTLTATPLPETWQLVIEREPPTYPIPLPTRPSFSDALTPVTAHLSVTALDGLVASGCVGFGIAICATMFPSLAPLAKAAVIAKLILHSLFLIQMFVFAGVEVRLTWNVLHITLVVLYTFSRATQPGPNKGDKVQVLDWAFICWAFVGHAIDFGARVVIHGVVVPELFEQYFASFDNGYYDGVGGEVRRYNKTTRAGKQQRGLRRWWIRFKAKFGRRKPKVWAPPSRGDNNNNANESVGRQGEGGEEGVGIARHSEDHYDLLFGAHEGNRNNSNNSNNDEDMDLEFFEHEHRHHYSFAFSTVDGYGDYARPPEVHMLGAMDSSGSGGRGHQGRQYSTLPI</sequence>
<feature type="region of interest" description="Disordered" evidence="1">
    <location>
        <begin position="1218"/>
        <end position="1239"/>
    </location>
</feature>
<feature type="region of interest" description="Disordered" evidence="1">
    <location>
        <begin position="102"/>
        <end position="129"/>
    </location>
</feature>
<feature type="region of interest" description="Disordered" evidence="1">
    <location>
        <begin position="880"/>
        <end position="904"/>
    </location>
</feature>
<dbReference type="PANTHER" id="PTHR39596">
    <property type="match status" value="1"/>
</dbReference>
<evidence type="ECO:0000256" key="1">
    <source>
        <dbReference type="SAM" id="MobiDB-lite"/>
    </source>
</evidence>
<keyword evidence="4" id="KW-1185">Reference proteome</keyword>
<dbReference type="PANTHER" id="PTHR39596:SF2">
    <property type="entry name" value="HET DOMAIN PROTEIN (AFU_ORTHOLOGUE AFUA_1G17550)-RELATED"/>
    <property type="match status" value="1"/>
</dbReference>
<gene>
    <name evidence="3" type="ORF">QBC36DRAFT_88261</name>
</gene>
<feature type="region of interest" description="Disordered" evidence="1">
    <location>
        <begin position="1117"/>
        <end position="1147"/>
    </location>
</feature>
<evidence type="ECO:0000259" key="2">
    <source>
        <dbReference type="Pfam" id="PF06985"/>
    </source>
</evidence>
<reference evidence="3" key="1">
    <citation type="journal article" date="2023" name="Mol. Phylogenet. Evol.">
        <title>Genome-scale phylogeny and comparative genomics of the fungal order Sordariales.</title>
        <authorList>
            <person name="Hensen N."/>
            <person name="Bonometti L."/>
            <person name="Westerberg I."/>
            <person name="Brannstrom I.O."/>
            <person name="Guillou S."/>
            <person name="Cros-Aarteil S."/>
            <person name="Calhoun S."/>
            <person name="Haridas S."/>
            <person name="Kuo A."/>
            <person name="Mondo S."/>
            <person name="Pangilinan J."/>
            <person name="Riley R."/>
            <person name="LaButti K."/>
            <person name="Andreopoulos B."/>
            <person name="Lipzen A."/>
            <person name="Chen C."/>
            <person name="Yan M."/>
            <person name="Daum C."/>
            <person name="Ng V."/>
            <person name="Clum A."/>
            <person name="Steindorff A."/>
            <person name="Ohm R.A."/>
            <person name="Martin F."/>
            <person name="Silar P."/>
            <person name="Natvig D.O."/>
            <person name="Lalanne C."/>
            <person name="Gautier V."/>
            <person name="Ament-Velasquez S.L."/>
            <person name="Kruys A."/>
            <person name="Hutchinson M.I."/>
            <person name="Powell A.J."/>
            <person name="Barry K."/>
            <person name="Miller A.N."/>
            <person name="Grigoriev I.V."/>
            <person name="Debuchy R."/>
            <person name="Gladieux P."/>
            <person name="Hiltunen Thoren M."/>
            <person name="Johannesson H."/>
        </authorList>
    </citation>
    <scope>NUCLEOTIDE SEQUENCE</scope>
    <source>
        <strain evidence="3">CBS 892.96</strain>
    </source>
</reference>
<name>A0AAN6WBM9_9PEZI</name>
<dbReference type="InterPro" id="IPR010730">
    <property type="entry name" value="HET"/>
</dbReference>
<feature type="domain" description="Heterokaryon incompatibility" evidence="2">
    <location>
        <begin position="338"/>
        <end position="441"/>
    </location>
</feature>
<dbReference type="AlphaFoldDB" id="A0AAN6WBM9"/>
<accession>A0AAN6WBM9</accession>
<organism evidence="3 4">
    <name type="scientific">Triangularia setosa</name>
    <dbReference type="NCBI Taxonomy" id="2587417"/>
    <lineage>
        <taxon>Eukaryota</taxon>
        <taxon>Fungi</taxon>
        <taxon>Dikarya</taxon>
        <taxon>Ascomycota</taxon>
        <taxon>Pezizomycotina</taxon>
        <taxon>Sordariomycetes</taxon>
        <taxon>Sordariomycetidae</taxon>
        <taxon>Sordariales</taxon>
        <taxon>Podosporaceae</taxon>
        <taxon>Triangularia</taxon>
    </lineage>
</organism>
<evidence type="ECO:0000313" key="3">
    <source>
        <dbReference type="EMBL" id="KAK4179013.1"/>
    </source>
</evidence>
<evidence type="ECO:0000313" key="4">
    <source>
        <dbReference type="Proteomes" id="UP001302321"/>
    </source>
</evidence>
<proteinExistence type="predicted"/>
<feature type="compositionally biased region" description="Low complexity" evidence="1">
    <location>
        <begin position="109"/>
        <end position="118"/>
    </location>
</feature>